<sequence>MVIPLSHLPIELALEILRLACCAEGGHEDSQWPQSRAKIYKTASTLALVSPEVRRGVMPHLLHTVVLNSQASVTFFLRTVDQQRKLNSIGSRLKLDYTKYVRRIWSTECYQPFAEHPEMPLHDYRLLYDLFGKVQTLGFNFKSLHLLYEVIGGSQPDSLASWTYKRVTFAGTLPMWNYITSTSAGLSFLNHITHLTIWSTVYSVFGDTPSDAHTVPNWMRNVPFHLMPNLRHFAFSLIRAKGSTTTPVLVYTLPSTESPKIFLDWAVAPDPLKHGSLIHVNVVQPAGGVVSDSSWELAYYRGENGCWP</sequence>
<dbReference type="EMBL" id="JADNYJ010000004">
    <property type="protein sequence ID" value="KAF8911476.1"/>
    <property type="molecule type" value="Genomic_DNA"/>
</dbReference>
<protein>
    <submittedName>
        <fullName evidence="2">Uncharacterized protein</fullName>
    </submittedName>
</protein>
<name>A0A9P5P1C5_GYMJU</name>
<dbReference type="Proteomes" id="UP000724874">
    <property type="component" value="Unassembled WGS sequence"/>
</dbReference>
<reference evidence="2" key="1">
    <citation type="submission" date="2020-11" db="EMBL/GenBank/DDBJ databases">
        <authorList>
            <consortium name="DOE Joint Genome Institute"/>
            <person name="Ahrendt S."/>
            <person name="Riley R."/>
            <person name="Andreopoulos W."/>
            <person name="LaButti K."/>
            <person name="Pangilinan J."/>
            <person name="Ruiz-duenas F.J."/>
            <person name="Barrasa J.M."/>
            <person name="Sanchez-Garcia M."/>
            <person name="Camarero S."/>
            <person name="Miyauchi S."/>
            <person name="Serrano A."/>
            <person name="Linde D."/>
            <person name="Babiker R."/>
            <person name="Drula E."/>
            <person name="Ayuso-Fernandez I."/>
            <person name="Pacheco R."/>
            <person name="Padilla G."/>
            <person name="Ferreira P."/>
            <person name="Barriuso J."/>
            <person name="Kellner H."/>
            <person name="Castanera R."/>
            <person name="Alfaro M."/>
            <person name="Ramirez L."/>
            <person name="Pisabarro A.G."/>
            <person name="Kuo A."/>
            <person name="Tritt A."/>
            <person name="Lipzen A."/>
            <person name="He G."/>
            <person name="Yan M."/>
            <person name="Ng V."/>
            <person name="Cullen D."/>
            <person name="Martin F."/>
            <person name="Rosso M.-N."/>
            <person name="Henrissat B."/>
            <person name="Hibbett D."/>
            <person name="Martinez A.T."/>
            <person name="Grigoriev I.V."/>
        </authorList>
    </citation>
    <scope>NUCLEOTIDE SEQUENCE</scope>
    <source>
        <strain evidence="2">AH 44721</strain>
    </source>
</reference>
<feature type="chain" id="PRO_5040309948" evidence="1">
    <location>
        <begin position="23"/>
        <end position="308"/>
    </location>
</feature>
<dbReference type="OrthoDB" id="2606310at2759"/>
<evidence type="ECO:0000256" key="1">
    <source>
        <dbReference type="SAM" id="SignalP"/>
    </source>
</evidence>
<feature type="signal peptide" evidence="1">
    <location>
        <begin position="1"/>
        <end position="22"/>
    </location>
</feature>
<comment type="caution">
    <text evidence="2">The sequence shown here is derived from an EMBL/GenBank/DDBJ whole genome shotgun (WGS) entry which is preliminary data.</text>
</comment>
<gene>
    <name evidence="2" type="ORF">CPB84DRAFT_1761905</name>
</gene>
<accession>A0A9P5P1C5</accession>
<dbReference type="AlphaFoldDB" id="A0A9P5P1C5"/>
<evidence type="ECO:0000313" key="2">
    <source>
        <dbReference type="EMBL" id="KAF8911476.1"/>
    </source>
</evidence>
<evidence type="ECO:0000313" key="3">
    <source>
        <dbReference type="Proteomes" id="UP000724874"/>
    </source>
</evidence>
<keyword evidence="1" id="KW-0732">Signal</keyword>
<organism evidence="2 3">
    <name type="scientific">Gymnopilus junonius</name>
    <name type="common">Spectacular rustgill mushroom</name>
    <name type="synonym">Gymnopilus spectabilis subsp. junonius</name>
    <dbReference type="NCBI Taxonomy" id="109634"/>
    <lineage>
        <taxon>Eukaryota</taxon>
        <taxon>Fungi</taxon>
        <taxon>Dikarya</taxon>
        <taxon>Basidiomycota</taxon>
        <taxon>Agaricomycotina</taxon>
        <taxon>Agaricomycetes</taxon>
        <taxon>Agaricomycetidae</taxon>
        <taxon>Agaricales</taxon>
        <taxon>Agaricineae</taxon>
        <taxon>Hymenogastraceae</taxon>
        <taxon>Gymnopilus</taxon>
    </lineage>
</organism>
<keyword evidence="3" id="KW-1185">Reference proteome</keyword>
<proteinExistence type="predicted"/>